<reference evidence="3 4" key="1">
    <citation type="submission" date="2017-07" db="EMBL/GenBank/DDBJ databases">
        <title>Acidovorax KNDSW TSA 6 genome sequence and assembly.</title>
        <authorList>
            <person name="Mayilraj S."/>
        </authorList>
    </citation>
    <scope>NUCLEOTIDE SEQUENCE [LARGE SCALE GENOMIC DNA]</scope>
    <source>
        <strain evidence="3 4">KNDSW-TSA6</strain>
    </source>
</reference>
<accession>A0A235EUM8</accession>
<dbReference type="AlphaFoldDB" id="A0A235EUM8"/>
<dbReference type="Pfam" id="PF03480">
    <property type="entry name" value="DctP"/>
    <property type="match status" value="1"/>
</dbReference>
<sequence length="366" mass="39075">MFTTPRTLISHFRRQALLLCAALVAWGGVHAADPPGSGAATPYKLRVVGGLAGVNQYTRQEEPFWSKELSRLSGGRFQAEIVPFDRAGVPGNEMLRLLQLGVVPFGTTLMSSFTSQYPEYTAPDLAGLNPDIATLKATLGAFRPYLEKALREQHGVEALAIYVYPAQVVFCKKPLRALSDLSGRRVRVSSSTQADFVGALGGVPVLTSFSQIVSSLTAGNTECAITGTMSGNILGLPTLTSHVHTLPVTWGLAIFGANQAAWAGLPADLRELLKRELPRLESAIWAESERETAEGLACNRGAPTCTGGTKGAMVVVPASPQDERSRQEILASTVLPRWVQRCGARCAQAWNQTIGPARGLLAAPVK</sequence>
<keyword evidence="4" id="KW-1185">Reference proteome</keyword>
<dbReference type="RefSeq" id="WP_094285851.1">
    <property type="nucleotide sequence ID" value="NZ_NOIG01000001.1"/>
</dbReference>
<dbReference type="GO" id="GO:0055085">
    <property type="term" value="P:transmembrane transport"/>
    <property type="evidence" value="ECO:0007669"/>
    <property type="project" value="InterPro"/>
</dbReference>
<evidence type="ECO:0000313" key="3">
    <source>
        <dbReference type="EMBL" id="OYD52287.1"/>
    </source>
</evidence>
<comment type="caution">
    <text evidence="3">The sequence shown here is derived from an EMBL/GenBank/DDBJ whole genome shotgun (WGS) entry which is preliminary data.</text>
</comment>
<keyword evidence="1 2" id="KW-0732">Signal</keyword>
<evidence type="ECO:0000313" key="4">
    <source>
        <dbReference type="Proteomes" id="UP000215441"/>
    </source>
</evidence>
<proteinExistence type="predicted"/>
<dbReference type="InterPro" id="IPR018389">
    <property type="entry name" value="DctP_fam"/>
</dbReference>
<dbReference type="EMBL" id="NOIG01000001">
    <property type="protein sequence ID" value="OYD52287.1"/>
    <property type="molecule type" value="Genomic_DNA"/>
</dbReference>
<dbReference type="Gene3D" id="3.40.190.170">
    <property type="entry name" value="Bacterial extracellular solute-binding protein, family 7"/>
    <property type="match status" value="1"/>
</dbReference>
<dbReference type="PANTHER" id="PTHR33376">
    <property type="match status" value="1"/>
</dbReference>
<dbReference type="Proteomes" id="UP000215441">
    <property type="component" value="Unassembled WGS sequence"/>
</dbReference>
<organism evidence="3 4">
    <name type="scientific">Acidovorax kalamii</name>
    <dbReference type="NCBI Taxonomy" id="2004485"/>
    <lineage>
        <taxon>Bacteria</taxon>
        <taxon>Pseudomonadati</taxon>
        <taxon>Pseudomonadota</taxon>
        <taxon>Betaproteobacteria</taxon>
        <taxon>Burkholderiales</taxon>
        <taxon>Comamonadaceae</taxon>
        <taxon>Acidovorax</taxon>
    </lineage>
</organism>
<feature type="signal peptide" evidence="2">
    <location>
        <begin position="1"/>
        <end position="31"/>
    </location>
</feature>
<dbReference type="PANTHER" id="PTHR33376:SF4">
    <property type="entry name" value="SIALIC ACID-BINDING PERIPLASMIC PROTEIN SIAP"/>
    <property type="match status" value="1"/>
</dbReference>
<dbReference type="InterPro" id="IPR038404">
    <property type="entry name" value="TRAP_DctP_sf"/>
</dbReference>
<name>A0A235EUM8_9BURK</name>
<evidence type="ECO:0000256" key="2">
    <source>
        <dbReference type="SAM" id="SignalP"/>
    </source>
</evidence>
<protein>
    <submittedName>
        <fullName evidence="3">ABC transporter substrate-binding protein</fullName>
    </submittedName>
</protein>
<gene>
    <name evidence="3" type="ORF">CBY09_00110</name>
</gene>
<dbReference type="CDD" id="cd13602">
    <property type="entry name" value="PBP2_TRAP_BpDctp6_7"/>
    <property type="match status" value="1"/>
</dbReference>
<evidence type="ECO:0000256" key="1">
    <source>
        <dbReference type="ARBA" id="ARBA00022729"/>
    </source>
</evidence>
<dbReference type="NCBIfam" id="NF037995">
    <property type="entry name" value="TRAP_S1"/>
    <property type="match status" value="1"/>
</dbReference>
<feature type="chain" id="PRO_5012195607" evidence="2">
    <location>
        <begin position="32"/>
        <end position="366"/>
    </location>
</feature>
<dbReference type="OrthoDB" id="9177965at2"/>